<feature type="compositionally biased region" description="Basic and acidic residues" evidence="5">
    <location>
        <begin position="180"/>
        <end position="189"/>
    </location>
</feature>
<dbReference type="GO" id="GO:0005524">
    <property type="term" value="F:ATP binding"/>
    <property type="evidence" value="ECO:0007669"/>
    <property type="project" value="UniProtKB-KW"/>
</dbReference>
<dbReference type="PANTHER" id="PTHR11361:SF20">
    <property type="entry name" value="MUTS PROTEIN HOMOLOG 5"/>
    <property type="match status" value="1"/>
</dbReference>
<evidence type="ECO:0000256" key="5">
    <source>
        <dbReference type="SAM" id="MobiDB-lite"/>
    </source>
</evidence>
<proteinExistence type="inferred from homology"/>
<feature type="compositionally biased region" description="Gly residues" evidence="5">
    <location>
        <begin position="228"/>
        <end position="240"/>
    </location>
</feature>
<keyword evidence="3" id="KW-0067">ATP-binding</keyword>
<dbReference type="InterPro" id="IPR045076">
    <property type="entry name" value="MutS"/>
</dbReference>
<feature type="compositionally biased region" description="Basic and acidic residues" evidence="5">
    <location>
        <begin position="1"/>
        <end position="24"/>
    </location>
</feature>
<keyword evidence="4" id="KW-0238">DNA-binding</keyword>
<feature type="region of interest" description="Disordered" evidence="5">
    <location>
        <begin position="1"/>
        <end position="25"/>
    </location>
</feature>
<keyword evidence="2" id="KW-0547">Nucleotide-binding</keyword>
<gene>
    <name evidence="7" type="primary">Msh5_2</name>
    <name evidence="7" type="ORF">E2C01_045231</name>
</gene>
<dbReference type="SUPFAM" id="SSF52540">
    <property type="entry name" value="P-loop containing nucleoside triphosphate hydrolases"/>
    <property type="match status" value="1"/>
</dbReference>
<accession>A0A5B7G0P5</accession>
<dbReference type="GO" id="GO:0030983">
    <property type="term" value="F:mismatched DNA binding"/>
    <property type="evidence" value="ECO:0007669"/>
    <property type="project" value="InterPro"/>
</dbReference>
<keyword evidence="8" id="KW-1185">Reference proteome</keyword>
<sequence length="298" mass="32631">MDLRDRQTDKQTDRQTDRQTDNDRGLIMSCSSTSVILYSFLSAISPAPSVGAWSDVTQLDVPLVGVLVVLAQVGSWVPATRARLTPVDAIIAVTPSTPSVTSGLSTFMVELNRMSGAVARATRRSLVLVDEFGASTYENDGASLLTACLDHWGAMTRTRRRRRRRRSSRSSSGEEEEQDDSTRIIRHDDDSEMSFVEGSGGIRGEEERSEGSRSRGYEGRNSDDEEMVGGGRRGGGGRGGGGERGRGCPHVFVSTHLLRIYDHLERPETVRPLVSNNLFPPPPPPPPPPLSLPFFFLF</sequence>
<evidence type="ECO:0000313" key="8">
    <source>
        <dbReference type="Proteomes" id="UP000324222"/>
    </source>
</evidence>
<dbReference type="AlphaFoldDB" id="A0A5B7G0P5"/>
<reference evidence="7 8" key="1">
    <citation type="submission" date="2019-05" db="EMBL/GenBank/DDBJ databases">
        <title>Another draft genome of Portunus trituberculatus and its Hox gene families provides insights of decapod evolution.</title>
        <authorList>
            <person name="Jeong J.-H."/>
            <person name="Song I."/>
            <person name="Kim S."/>
            <person name="Choi T."/>
            <person name="Kim D."/>
            <person name="Ryu S."/>
            <person name="Kim W."/>
        </authorList>
    </citation>
    <scope>NUCLEOTIDE SEQUENCE [LARGE SCALE GENOMIC DNA]</scope>
    <source>
        <tissue evidence="7">Muscle</tissue>
    </source>
</reference>
<dbReference type="GO" id="GO:0051026">
    <property type="term" value="P:chiasma assembly"/>
    <property type="evidence" value="ECO:0007669"/>
    <property type="project" value="TreeGrafter"/>
</dbReference>
<name>A0A5B7G0P5_PORTR</name>
<dbReference type="Pfam" id="PF00488">
    <property type="entry name" value="MutS_V"/>
    <property type="match status" value="1"/>
</dbReference>
<dbReference type="GO" id="GO:0006298">
    <property type="term" value="P:mismatch repair"/>
    <property type="evidence" value="ECO:0007669"/>
    <property type="project" value="InterPro"/>
</dbReference>
<evidence type="ECO:0000256" key="2">
    <source>
        <dbReference type="ARBA" id="ARBA00022741"/>
    </source>
</evidence>
<organism evidence="7 8">
    <name type="scientific">Portunus trituberculatus</name>
    <name type="common">Swimming crab</name>
    <name type="synonym">Neptunus trituberculatus</name>
    <dbReference type="NCBI Taxonomy" id="210409"/>
    <lineage>
        <taxon>Eukaryota</taxon>
        <taxon>Metazoa</taxon>
        <taxon>Ecdysozoa</taxon>
        <taxon>Arthropoda</taxon>
        <taxon>Crustacea</taxon>
        <taxon>Multicrustacea</taxon>
        <taxon>Malacostraca</taxon>
        <taxon>Eumalacostraca</taxon>
        <taxon>Eucarida</taxon>
        <taxon>Decapoda</taxon>
        <taxon>Pleocyemata</taxon>
        <taxon>Brachyura</taxon>
        <taxon>Eubrachyura</taxon>
        <taxon>Portunoidea</taxon>
        <taxon>Portunidae</taxon>
        <taxon>Portuninae</taxon>
        <taxon>Portunus</taxon>
    </lineage>
</organism>
<evidence type="ECO:0000259" key="6">
    <source>
        <dbReference type="PROSITE" id="PS00486"/>
    </source>
</evidence>
<feature type="compositionally biased region" description="Basic and acidic residues" evidence="5">
    <location>
        <begin position="203"/>
        <end position="222"/>
    </location>
</feature>
<protein>
    <submittedName>
        <fullName evidence="7">MutS 5</fullName>
    </submittedName>
</protein>
<dbReference type="GO" id="GO:0005634">
    <property type="term" value="C:nucleus"/>
    <property type="evidence" value="ECO:0007669"/>
    <property type="project" value="TreeGrafter"/>
</dbReference>
<dbReference type="Gene3D" id="3.40.50.300">
    <property type="entry name" value="P-loop containing nucleotide triphosphate hydrolases"/>
    <property type="match status" value="1"/>
</dbReference>
<feature type="compositionally biased region" description="Basic residues" evidence="5">
    <location>
        <begin position="157"/>
        <end position="168"/>
    </location>
</feature>
<dbReference type="PROSITE" id="PS00486">
    <property type="entry name" value="DNA_MISMATCH_REPAIR_2"/>
    <property type="match status" value="1"/>
</dbReference>
<dbReference type="EMBL" id="VSRR010010141">
    <property type="protein sequence ID" value="MPC51386.1"/>
    <property type="molecule type" value="Genomic_DNA"/>
</dbReference>
<comment type="similarity">
    <text evidence="1">Belongs to the DNA mismatch repair MutS family.</text>
</comment>
<dbReference type="InterPro" id="IPR000432">
    <property type="entry name" value="DNA_mismatch_repair_MutS_C"/>
</dbReference>
<evidence type="ECO:0000256" key="3">
    <source>
        <dbReference type="ARBA" id="ARBA00022840"/>
    </source>
</evidence>
<evidence type="ECO:0000313" key="7">
    <source>
        <dbReference type="EMBL" id="MPC51386.1"/>
    </source>
</evidence>
<dbReference type="PANTHER" id="PTHR11361">
    <property type="entry name" value="DNA MISMATCH REPAIR PROTEIN MUTS FAMILY MEMBER"/>
    <property type="match status" value="1"/>
</dbReference>
<dbReference type="OrthoDB" id="29596at2759"/>
<dbReference type="Proteomes" id="UP000324222">
    <property type="component" value="Unassembled WGS sequence"/>
</dbReference>
<dbReference type="InterPro" id="IPR027417">
    <property type="entry name" value="P-loop_NTPase"/>
</dbReference>
<dbReference type="SMART" id="SM00534">
    <property type="entry name" value="MUTSac"/>
    <property type="match status" value="1"/>
</dbReference>
<comment type="caution">
    <text evidence="7">The sequence shown here is derived from an EMBL/GenBank/DDBJ whole genome shotgun (WGS) entry which is preliminary data.</text>
</comment>
<evidence type="ECO:0000256" key="4">
    <source>
        <dbReference type="ARBA" id="ARBA00023125"/>
    </source>
</evidence>
<feature type="domain" description="DNA mismatch repair proteins mutS family" evidence="6">
    <location>
        <begin position="125"/>
        <end position="141"/>
    </location>
</feature>
<dbReference type="GO" id="GO:0140664">
    <property type="term" value="F:ATP-dependent DNA damage sensor activity"/>
    <property type="evidence" value="ECO:0007669"/>
    <property type="project" value="InterPro"/>
</dbReference>
<evidence type="ECO:0000256" key="1">
    <source>
        <dbReference type="ARBA" id="ARBA00006271"/>
    </source>
</evidence>
<feature type="region of interest" description="Disordered" evidence="5">
    <location>
        <begin position="156"/>
        <end position="247"/>
    </location>
</feature>